<dbReference type="AlphaFoldDB" id="X1UUW2"/>
<name>X1UUW2_9ZZZZ</name>
<accession>X1UUW2</accession>
<feature type="non-terminal residue" evidence="1">
    <location>
        <position position="1"/>
    </location>
</feature>
<reference evidence="1" key="1">
    <citation type="journal article" date="2014" name="Front. Microbiol.">
        <title>High frequency of phylogenetically diverse reductive dehalogenase-homologous genes in deep subseafloor sedimentary metagenomes.</title>
        <authorList>
            <person name="Kawai M."/>
            <person name="Futagami T."/>
            <person name="Toyoda A."/>
            <person name="Takaki Y."/>
            <person name="Nishi S."/>
            <person name="Hori S."/>
            <person name="Arai W."/>
            <person name="Tsubouchi T."/>
            <person name="Morono Y."/>
            <person name="Uchiyama I."/>
            <person name="Ito T."/>
            <person name="Fujiyama A."/>
            <person name="Inagaki F."/>
            <person name="Takami H."/>
        </authorList>
    </citation>
    <scope>NUCLEOTIDE SEQUENCE</scope>
    <source>
        <strain evidence="1">Expedition CK06-06</strain>
    </source>
</reference>
<organism evidence="1">
    <name type="scientific">marine sediment metagenome</name>
    <dbReference type="NCBI Taxonomy" id="412755"/>
    <lineage>
        <taxon>unclassified sequences</taxon>
        <taxon>metagenomes</taxon>
        <taxon>ecological metagenomes</taxon>
    </lineage>
</organism>
<gene>
    <name evidence="1" type="ORF">S12H4_33142</name>
</gene>
<dbReference type="EMBL" id="BARW01019512">
    <property type="protein sequence ID" value="GAI96139.1"/>
    <property type="molecule type" value="Genomic_DNA"/>
</dbReference>
<proteinExistence type="predicted"/>
<protein>
    <submittedName>
        <fullName evidence="1">Uncharacterized protein</fullName>
    </submittedName>
</protein>
<evidence type="ECO:0000313" key="1">
    <source>
        <dbReference type="EMBL" id="GAI96139.1"/>
    </source>
</evidence>
<comment type="caution">
    <text evidence="1">The sequence shown here is derived from an EMBL/GenBank/DDBJ whole genome shotgun (WGS) entry which is preliminary data.</text>
</comment>
<sequence length="53" mass="6105">GECPISFNDPNLFDRCFYCLKHIQKLNPPENIKESSPPLIEKIKSKKGAQKLF</sequence>